<dbReference type="AlphaFoldDB" id="A0A0G1CZJ3"/>
<proteinExistence type="predicted"/>
<reference evidence="3 4" key="1">
    <citation type="journal article" date="2015" name="Nature">
        <title>rRNA introns, odd ribosomes, and small enigmatic genomes across a large radiation of phyla.</title>
        <authorList>
            <person name="Brown C.T."/>
            <person name="Hug L.A."/>
            <person name="Thomas B.C."/>
            <person name="Sharon I."/>
            <person name="Castelle C.J."/>
            <person name="Singh A."/>
            <person name="Wilkins M.J."/>
            <person name="Williams K.H."/>
            <person name="Banfield J.F."/>
        </authorList>
    </citation>
    <scope>NUCLEOTIDE SEQUENCE [LARGE SCALE GENOMIC DNA]</scope>
</reference>
<dbReference type="SUPFAM" id="SSF50249">
    <property type="entry name" value="Nucleic acid-binding proteins"/>
    <property type="match status" value="1"/>
</dbReference>
<evidence type="ECO:0000313" key="4">
    <source>
        <dbReference type="Proteomes" id="UP000034669"/>
    </source>
</evidence>
<accession>A0A0G1CZJ3</accession>
<evidence type="ECO:0008006" key="5">
    <source>
        <dbReference type="Google" id="ProtNLM"/>
    </source>
</evidence>
<organism evidence="3 4">
    <name type="scientific">Candidatus Woesebacteria bacterium GW2011_GWA1_43_12</name>
    <dbReference type="NCBI Taxonomy" id="1618557"/>
    <lineage>
        <taxon>Bacteria</taxon>
        <taxon>Candidatus Woeseibacteriota</taxon>
    </lineage>
</organism>
<dbReference type="Pfam" id="PF01796">
    <property type="entry name" value="OB_ChsH2_C"/>
    <property type="match status" value="1"/>
</dbReference>
<dbReference type="InterPro" id="IPR002878">
    <property type="entry name" value="ChsH2_C"/>
</dbReference>
<comment type="caution">
    <text evidence="3">The sequence shown here is derived from an EMBL/GenBank/DDBJ whole genome shotgun (WGS) entry which is preliminary data.</text>
</comment>
<evidence type="ECO:0000259" key="1">
    <source>
        <dbReference type="Pfam" id="PF01796"/>
    </source>
</evidence>
<gene>
    <name evidence="3" type="ORF">UV66_C0001G0224</name>
</gene>
<evidence type="ECO:0000313" key="3">
    <source>
        <dbReference type="EMBL" id="KKS90867.1"/>
    </source>
</evidence>
<dbReference type="PANTHER" id="PTHR34075">
    <property type="entry name" value="BLR3430 PROTEIN"/>
    <property type="match status" value="1"/>
</dbReference>
<dbReference type="Pfam" id="PF12172">
    <property type="entry name" value="zf-ChsH2"/>
    <property type="match status" value="1"/>
</dbReference>
<dbReference type="InterPro" id="IPR012340">
    <property type="entry name" value="NA-bd_OB-fold"/>
</dbReference>
<name>A0A0G1CZJ3_9BACT</name>
<feature type="domain" description="ChsH2 rubredoxin-like zinc ribbon" evidence="2">
    <location>
        <begin position="13"/>
        <end position="43"/>
    </location>
</feature>
<dbReference type="EMBL" id="LCFI01000001">
    <property type="protein sequence ID" value="KKS90867.1"/>
    <property type="molecule type" value="Genomic_DNA"/>
</dbReference>
<sequence length="136" mass="15044">MGHEIPRHWRLNAQRYRLTGEVCKNGHKVFPPRDVCPDCHGEAHIPFTLSGRGEIYSSTVMYEPPAGFEGSVPYQVALVKLEEGPMITAQLTDLASANVPLEIGAKVEMVTRKLKEDGGAGLIYYGYKFRIPVNAS</sequence>
<protein>
    <recommendedName>
        <fullName evidence="5">DUF35 domain-containing protein</fullName>
    </recommendedName>
</protein>
<dbReference type="Proteomes" id="UP000034669">
    <property type="component" value="Unassembled WGS sequence"/>
</dbReference>
<dbReference type="Gene3D" id="6.10.30.10">
    <property type="match status" value="1"/>
</dbReference>
<dbReference type="InterPro" id="IPR052513">
    <property type="entry name" value="Thioester_dehydratase-like"/>
</dbReference>
<evidence type="ECO:0000259" key="2">
    <source>
        <dbReference type="Pfam" id="PF12172"/>
    </source>
</evidence>
<dbReference type="PANTHER" id="PTHR34075:SF5">
    <property type="entry name" value="BLR3430 PROTEIN"/>
    <property type="match status" value="1"/>
</dbReference>
<feature type="domain" description="ChsH2 C-terminal OB-fold" evidence="1">
    <location>
        <begin position="49"/>
        <end position="112"/>
    </location>
</feature>
<dbReference type="InterPro" id="IPR022002">
    <property type="entry name" value="ChsH2_Znr"/>
</dbReference>